<name>A0A177D0G4_9PLEO</name>
<keyword evidence="2" id="KW-1185">Reference proteome</keyword>
<reference evidence="1 2" key="1">
    <citation type="submission" date="2016-05" db="EMBL/GenBank/DDBJ databases">
        <title>Comparative analysis of secretome profiles of manganese(II)-oxidizing ascomycete fungi.</title>
        <authorList>
            <consortium name="DOE Joint Genome Institute"/>
            <person name="Zeiner C.A."/>
            <person name="Purvine S.O."/>
            <person name="Zink E.M."/>
            <person name="Wu S."/>
            <person name="Pasa-Tolic L."/>
            <person name="Chaput D.L."/>
            <person name="Haridas S."/>
            <person name="Grigoriev I.V."/>
            <person name="Santelli C.M."/>
            <person name="Hansel C.M."/>
        </authorList>
    </citation>
    <scope>NUCLEOTIDE SEQUENCE [LARGE SCALE GENOMIC DNA]</scope>
    <source>
        <strain evidence="1 2">AP3s5-JAC2a</strain>
    </source>
</reference>
<organism evidence="1 2">
    <name type="scientific">Paraphaeosphaeria sporulosa</name>
    <dbReference type="NCBI Taxonomy" id="1460663"/>
    <lineage>
        <taxon>Eukaryota</taxon>
        <taxon>Fungi</taxon>
        <taxon>Dikarya</taxon>
        <taxon>Ascomycota</taxon>
        <taxon>Pezizomycotina</taxon>
        <taxon>Dothideomycetes</taxon>
        <taxon>Pleosporomycetidae</taxon>
        <taxon>Pleosporales</taxon>
        <taxon>Massarineae</taxon>
        <taxon>Didymosphaeriaceae</taxon>
        <taxon>Paraphaeosphaeria</taxon>
    </lineage>
</organism>
<dbReference type="OrthoDB" id="3795413at2759"/>
<dbReference type="AlphaFoldDB" id="A0A177D0G4"/>
<dbReference type="GeneID" id="28760849"/>
<protein>
    <submittedName>
        <fullName evidence="1">Uncharacterized protein</fullName>
    </submittedName>
</protein>
<gene>
    <name evidence="1" type="ORF">CC84DRAFT_1159931</name>
</gene>
<accession>A0A177D0G4</accession>
<dbReference type="InParanoid" id="A0A177D0G4"/>
<dbReference type="RefSeq" id="XP_018043017.1">
    <property type="nucleotide sequence ID" value="XM_018177363.1"/>
</dbReference>
<sequence>MLKRQLVSFDKTFDSAIQPYSRISSLSLTATLYTKCPRELRDLVYYYLLTEHTTTDDPTVLQIQRYYEAPIDSKPIFLDSGYVHGEVLSEIRYTVEKKAAQKLHSRS</sequence>
<dbReference type="EMBL" id="KV441548">
    <property type="protein sequence ID" value="OAG12652.1"/>
    <property type="molecule type" value="Genomic_DNA"/>
</dbReference>
<evidence type="ECO:0000313" key="2">
    <source>
        <dbReference type="Proteomes" id="UP000077069"/>
    </source>
</evidence>
<evidence type="ECO:0000313" key="1">
    <source>
        <dbReference type="EMBL" id="OAG12652.1"/>
    </source>
</evidence>
<dbReference type="Proteomes" id="UP000077069">
    <property type="component" value="Unassembled WGS sequence"/>
</dbReference>
<proteinExistence type="predicted"/>